<proteinExistence type="predicted"/>
<evidence type="ECO:0000313" key="7">
    <source>
        <dbReference type="EMBL" id="KAJ2757317.1"/>
    </source>
</evidence>
<feature type="compositionally biased region" description="Low complexity" evidence="4">
    <location>
        <begin position="359"/>
        <end position="373"/>
    </location>
</feature>
<evidence type="ECO:0000313" key="8">
    <source>
        <dbReference type="Proteomes" id="UP001140011"/>
    </source>
</evidence>
<gene>
    <name evidence="7" type="primary">BEM1</name>
    <name evidence="7" type="ORF">GGI19_000137</name>
</gene>
<feature type="compositionally biased region" description="Low complexity" evidence="4">
    <location>
        <begin position="299"/>
        <end position="318"/>
    </location>
</feature>
<dbReference type="Pfam" id="PF14604">
    <property type="entry name" value="SH3_9"/>
    <property type="match status" value="1"/>
</dbReference>
<dbReference type="AlphaFoldDB" id="A0A9W8H4L6"/>
<evidence type="ECO:0000256" key="1">
    <source>
        <dbReference type="ARBA" id="ARBA00022443"/>
    </source>
</evidence>
<dbReference type="Proteomes" id="UP001140011">
    <property type="component" value="Unassembled WGS sequence"/>
</dbReference>
<keyword evidence="8" id="KW-1185">Reference proteome</keyword>
<evidence type="ECO:0000256" key="3">
    <source>
        <dbReference type="PROSITE-ProRule" id="PRU00192"/>
    </source>
</evidence>
<dbReference type="InterPro" id="IPR051228">
    <property type="entry name" value="NADPH_Oxidase/PX-Domain"/>
</dbReference>
<sequence length="722" mass="79111">MRLPNRKSSSAKVEVPKRVIRALRNYSSKEVTELSFKRDDFFYVLSNPHDDDSWYDVTNPLSGKRGLVPASYFEIMESRQDRMNRIHRSASNASPTPSLTHDHSDSAMDMPSQPSFGSDIAHASLGIPRGMPNPTAIHNRASRADSRDHPSNGSSVPIEPAMMVSALRTRTSSIQQQHHYHQRQLSQYASSFDAAPMLPSIIEPRAVALYDFDAANSNELTLREGDDIVVVAQSTDDWVIAKPIMRGGPPGLVPASYIQMRDNTSGAPISNLRAYLSRGNMRLRTATEWERKLQELRVSRSTASSASANSDVTTATAAHIDRTGSPLSSHDGDRSPTPRSSVGSTLPAPGLALKKTRARALTSSSSTSSIADRSSFRQPSKGRQPSGGSSQLQTSENFPPFHIDEVASVSVPTFICKDGAYLFQISLQFRSGDERNLYRGYDDFIYCRNQLHDLFPKETSPLKLARFSMHSSSMVYLNDVIAERRRSDIDEYVNGLLGMPDEVMNCAVVQRLFGSRVGSQLNRQSSAGRSLRRADRPTQHLPSLSTDSTLESAFTPASASSSDTVVDDSHHFDVKSYSATYAAKSMTSGRRPSLAAPPMPAEPKMTGDADGDVDTDSAFGSRRLTHKASSATLSGKNSMVKVKIKLGSEMIALRLPSELTLRELRARIALKLGNEESAKAMSGTSQIVYHAPSGESTLLSDDQDWETALLVTNYKPILTFVQ</sequence>
<feature type="compositionally biased region" description="Polar residues" evidence="4">
    <location>
        <begin position="89"/>
        <end position="99"/>
    </location>
</feature>
<evidence type="ECO:0000259" key="5">
    <source>
        <dbReference type="PROSITE" id="PS50002"/>
    </source>
</evidence>
<dbReference type="Pfam" id="PF00787">
    <property type="entry name" value="PX"/>
    <property type="match status" value="1"/>
</dbReference>
<organism evidence="7 8">
    <name type="scientific">Coemansia pectinata</name>
    <dbReference type="NCBI Taxonomy" id="1052879"/>
    <lineage>
        <taxon>Eukaryota</taxon>
        <taxon>Fungi</taxon>
        <taxon>Fungi incertae sedis</taxon>
        <taxon>Zoopagomycota</taxon>
        <taxon>Kickxellomycotina</taxon>
        <taxon>Kickxellomycetes</taxon>
        <taxon>Kickxellales</taxon>
        <taxon>Kickxellaceae</taxon>
        <taxon>Coemansia</taxon>
    </lineage>
</organism>
<dbReference type="Gene3D" id="3.10.20.90">
    <property type="entry name" value="Phosphatidylinositol 3-kinase Catalytic Subunit, Chain A, domain 1"/>
    <property type="match status" value="1"/>
</dbReference>
<feature type="compositionally biased region" description="Polar residues" evidence="4">
    <location>
        <begin position="540"/>
        <end position="552"/>
    </location>
</feature>
<evidence type="ECO:0000259" key="6">
    <source>
        <dbReference type="PROSITE" id="PS50195"/>
    </source>
</evidence>
<feature type="region of interest" description="Disordered" evidence="4">
    <location>
        <begin position="89"/>
        <end position="157"/>
    </location>
</feature>
<reference evidence="7" key="1">
    <citation type="submission" date="2022-07" db="EMBL/GenBank/DDBJ databases">
        <title>Phylogenomic reconstructions and comparative analyses of Kickxellomycotina fungi.</title>
        <authorList>
            <person name="Reynolds N.K."/>
            <person name="Stajich J.E."/>
            <person name="Barry K."/>
            <person name="Grigoriev I.V."/>
            <person name="Crous P."/>
            <person name="Smith M.E."/>
        </authorList>
    </citation>
    <scope>NUCLEOTIDE SEQUENCE</scope>
    <source>
        <strain evidence="7">BCRC 34297</strain>
    </source>
</reference>
<dbReference type="EMBL" id="JANBUH010000003">
    <property type="protein sequence ID" value="KAJ2757317.1"/>
    <property type="molecule type" value="Genomic_DNA"/>
</dbReference>
<dbReference type="GO" id="GO:0035091">
    <property type="term" value="F:phosphatidylinositol binding"/>
    <property type="evidence" value="ECO:0007669"/>
    <property type="project" value="InterPro"/>
</dbReference>
<dbReference type="PROSITE" id="PS50195">
    <property type="entry name" value="PX"/>
    <property type="match status" value="1"/>
</dbReference>
<feature type="domain" description="SH3" evidence="5">
    <location>
        <begin position="201"/>
        <end position="263"/>
    </location>
</feature>
<feature type="domain" description="PX" evidence="6">
    <location>
        <begin position="401"/>
        <end position="520"/>
    </location>
</feature>
<dbReference type="OrthoDB" id="548867at2759"/>
<name>A0A9W8H4L6_9FUNG</name>
<dbReference type="PRINTS" id="PR00499">
    <property type="entry name" value="P67PHOX"/>
</dbReference>
<comment type="caution">
    <text evidence="7">The sequence shown here is derived from an EMBL/GenBank/DDBJ whole genome shotgun (WGS) entry which is preliminary data.</text>
</comment>
<dbReference type="SUPFAM" id="SSF64268">
    <property type="entry name" value="PX domain"/>
    <property type="match status" value="1"/>
</dbReference>
<dbReference type="PRINTS" id="PR00452">
    <property type="entry name" value="SH3DOMAIN"/>
</dbReference>
<dbReference type="Pfam" id="PF00018">
    <property type="entry name" value="SH3_1"/>
    <property type="match status" value="1"/>
</dbReference>
<feature type="compositionally biased region" description="Polar residues" evidence="4">
    <location>
        <begin position="376"/>
        <end position="397"/>
    </location>
</feature>
<dbReference type="Gene3D" id="3.30.1520.10">
    <property type="entry name" value="Phox-like domain"/>
    <property type="match status" value="1"/>
</dbReference>
<feature type="domain" description="SH3" evidence="5">
    <location>
        <begin position="15"/>
        <end position="78"/>
    </location>
</feature>
<dbReference type="SMART" id="SM00326">
    <property type="entry name" value="SH3"/>
    <property type="match status" value="2"/>
</dbReference>
<dbReference type="PROSITE" id="PS50002">
    <property type="entry name" value="SH3"/>
    <property type="match status" value="2"/>
</dbReference>
<dbReference type="SUPFAM" id="SSF54277">
    <property type="entry name" value="CAD &amp; PB1 domains"/>
    <property type="match status" value="1"/>
</dbReference>
<feature type="region of interest" description="Disordered" evidence="4">
    <location>
        <begin position="523"/>
        <end position="552"/>
    </location>
</feature>
<feature type="region of interest" description="Disordered" evidence="4">
    <location>
        <begin position="585"/>
        <end position="610"/>
    </location>
</feature>
<keyword evidence="2" id="KW-0677">Repeat</keyword>
<keyword evidence="1 3" id="KW-0728">SH3 domain</keyword>
<feature type="region of interest" description="Disordered" evidence="4">
    <location>
        <begin position="299"/>
        <end position="397"/>
    </location>
</feature>
<evidence type="ECO:0000256" key="4">
    <source>
        <dbReference type="SAM" id="MobiDB-lite"/>
    </source>
</evidence>
<dbReference type="InterPro" id="IPR001683">
    <property type="entry name" value="PX_dom"/>
</dbReference>
<dbReference type="PANTHER" id="PTHR15706:SF2">
    <property type="entry name" value="SH3 AND PX DOMAIN-CONTAINING PROTEIN 2A"/>
    <property type="match status" value="1"/>
</dbReference>
<evidence type="ECO:0000256" key="2">
    <source>
        <dbReference type="ARBA" id="ARBA00022737"/>
    </source>
</evidence>
<dbReference type="SUPFAM" id="SSF50044">
    <property type="entry name" value="SH3-domain"/>
    <property type="match status" value="2"/>
</dbReference>
<accession>A0A9W8H4L6</accession>
<protein>
    <submittedName>
        <fullName evidence="7">Bud emergence protein 1</fullName>
    </submittedName>
</protein>
<dbReference type="InterPro" id="IPR036028">
    <property type="entry name" value="SH3-like_dom_sf"/>
</dbReference>
<dbReference type="InterPro" id="IPR001452">
    <property type="entry name" value="SH3_domain"/>
</dbReference>
<dbReference type="PANTHER" id="PTHR15706">
    <property type="entry name" value="SH3 MULTIPLE DOMAIN"/>
    <property type="match status" value="1"/>
</dbReference>
<dbReference type="InterPro" id="IPR036871">
    <property type="entry name" value="PX_dom_sf"/>
</dbReference>
<dbReference type="Gene3D" id="2.30.30.40">
    <property type="entry name" value="SH3 Domains"/>
    <property type="match status" value="2"/>
</dbReference>